<dbReference type="SUPFAM" id="SSF51556">
    <property type="entry name" value="Metallo-dependent hydrolases"/>
    <property type="match status" value="1"/>
</dbReference>
<dbReference type="GO" id="GO:0016787">
    <property type="term" value="F:hydrolase activity"/>
    <property type="evidence" value="ECO:0007669"/>
    <property type="project" value="InterPro"/>
</dbReference>
<evidence type="ECO:0000259" key="2">
    <source>
        <dbReference type="Pfam" id="PF04909"/>
    </source>
</evidence>
<dbReference type="Pfam" id="PF04909">
    <property type="entry name" value="Amidohydro_2"/>
    <property type="match status" value="1"/>
</dbReference>
<dbReference type="EMBL" id="JARQDV010000001">
    <property type="protein sequence ID" value="MDT2963268.1"/>
    <property type="molecule type" value="Genomic_DNA"/>
</dbReference>
<dbReference type="PANTHER" id="PTHR21240">
    <property type="entry name" value="2-AMINO-3-CARBOXYLMUCONATE-6-SEMIALDEHYDE DECARBOXYLASE"/>
    <property type="match status" value="1"/>
</dbReference>
<comment type="caution">
    <text evidence="3">The sequence shown here is derived from an EMBL/GenBank/DDBJ whole genome shotgun (WGS) entry which is preliminary data.</text>
</comment>
<dbReference type="RefSeq" id="WP_270289997.1">
    <property type="nucleotide sequence ID" value="NZ_JALKPN010000002.1"/>
</dbReference>
<evidence type="ECO:0000313" key="3">
    <source>
        <dbReference type="EMBL" id="MDT2963268.1"/>
    </source>
</evidence>
<dbReference type="Gene3D" id="3.20.20.140">
    <property type="entry name" value="Metal-dependent hydrolases"/>
    <property type="match status" value="1"/>
</dbReference>
<dbReference type="InterPro" id="IPR032466">
    <property type="entry name" value="Metal_Hydrolase"/>
</dbReference>
<name>A0AAW8UJ57_ENTCA</name>
<dbReference type="Proteomes" id="UP001268896">
    <property type="component" value="Unassembled WGS sequence"/>
</dbReference>
<dbReference type="InterPro" id="IPR006680">
    <property type="entry name" value="Amidohydro-rel"/>
</dbReference>
<dbReference type="InterPro" id="IPR032465">
    <property type="entry name" value="ACMSD"/>
</dbReference>
<dbReference type="GO" id="GO:0016831">
    <property type="term" value="F:carboxy-lyase activity"/>
    <property type="evidence" value="ECO:0007669"/>
    <property type="project" value="InterPro"/>
</dbReference>
<gene>
    <name evidence="3" type="ORF">P7I32_01495</name>
</gene>
<organism evidence="3 4">
    <name type="scientific">Enterococcus casseliflavus</name>
    <name type="common">Enterococcus flavescens</name>
    <dbReference type="NCBI Taxonomy" id="37734"/>
    <lineage>
        <taxon>Bacteria</taxon>
        <taxon>Bacillati</taxon>
        <taxon>Bacillota</taxon>
        <taxon>Bacilli</taxon>
        <taxon>Lactobacillales</taxon>
        <taxon>Enterococcaceae</taxon>
        <taxon>Enterococcus</taxon>
    </lineage>
</organism>
<proteinExistence type="predicted"/>
<protein>
    <submittedName>
        <fullName evidence="3">Amidohydrolase family protein</fullName>
    </submittedName>
</protein>
<accession>A0AAW8UJ57</accession>
<sequence length="353" mass="40729">MNEKAGKEMIIDANMYWLPQKIFSDKKIRNEFLRSIPQKFGTSIHVEEQAERTSMIVERPMGYPSLNYTDTDYQLEQQLSDMNHHGIDVGLLKLPGCQEWLPLELCKLINDEMADHIKQSRGKLRGLAVVPPYADEETIFELERAIVELGLTGIQLSAHYGNYYLDDHQFRPFFKKINEMKIPVYVHHTPVPVDYQSIYQYDNLRRTLGRNIDQLTAIGREIFSGMFEELPELTFIHSMMGGQISNYLNALFPQDSGNGRFDDRATQFKNRFRRHIFLEMSHAQPWGKIQLEAAVKEIGADKIIYGSSYPVKSSWFTEGVSFIGGLEITEKEKKELLFETANSLYKLNLTGGK</sequence>
<keyword evidence="1" id="KW-0456">Lyase</keyword>
<dbReference type="PANTHER" id="PTHR21240:SF30">
    <property type="entry name" value="AMIDOHYDROLASE-RELATED DOMAIN-CONTAINING PROTEIN-RELATED"/>
    <property type="match status" value="1"/>
</dbReference>
<reference evidence="3" key="1">
    <citation type="submission" date="2023-03" db="EMBL/GenBank/DDBJ databases">
        <authorList>
            <person name="Shen W."/>
            <person name="Cai J."/>
        </authorList>
    </citation>
    <scope>NUCLEOTIDE SEQUENCE</scope>
    <source>
        <strain evidence="3">K72-2</strain>
    </source>
</reference>
<dbReference type="AlphaFoldDB" id="A0AAW8UJ57"/>
<evidence type="ECO:0000256" key="1">
    <source>
        <dbReference type="ARBA" id="ARBA00023239"/>
    </source>
</evidence>
<dbReference type="GO" id="GO:0005829">
    <property type="term" value="C:cytosol"/>
    <property type="evidence" value="ECO:0007669"/>
    <property type="project" value="TreeGrafter"/>
</dbReference>
<dbReference type="GO" id="GO:0019748">
    <property type="term" value="P:secondary metabolic process"/>
    <property type="evidence" value="ECO:0007669"/>
    <property type="project" value="TreeGrafter"/>
</dbReference>
<evidence type="ECO:0000313" key="4">
    <source>
        <dbReference type="Proteomes" id="UP001268896"/>
    </source>
</evidence>
<feature type="domain" description="Amidohydrolase-related" evidence="2">
    <location>
        <begin position="104"/>
        <end position="347"/>
    </location>
</feature>